<evidence type="ECO:0000313" key="2">
    <source>
        <dbReference type="Proteomes" id="UP000634136"/>
    </source>
</evidence>
<gene>
    <name evidence="1" type="ORF">G2W53_018694</name>
</gene>
<dbReference type="AlphaFoldDB" id="A0A834TWA0"/>
<proteinExistence type="predicted"/>
<reference evidence="1" key="1">
    <citation type="submission" date="2020-09" db="EMBL/GenBank/DDBJ databases">
        <title>Genome-Enabled Discovery of Anthraquinone Biosynthesis in Senna tora.</title>
        <authorList>
            <person name="Kang S.-H."/>
            <person name="Pandey R.P."/>
            <person name="Lee C.-M."/>
            <person name="Sim J.-S."/>
            <person name="Jeong J.-T."/>
            <person name="Choi B.-S."/>
            <person name="Jung M."/>
            <person name="Ginzburg D."/>
            <person name="Zhao K."/>
            <person name="Won S.Y."/>
            <person name="Oh T.-J."/>
            <person name="Yu Y."/>
            <person name="Kim N.-H."/>
            <person name="Lee O.R."/>
            <person name="Lee T.-H."/>
            <person name="Bashyal P."/>
            <person name="Kim T.-S."/>
            <person name="Lee W.-H."/>
            <person name="Kawkins C."/>
            <person name="Kim C.-K."/>
            <person name="Kim J.S."/>
            <person name="Ahn B.O."/>
            <person name="Rhee S.Y."/>
            <person name="Sohng J.K."/>
        </authorList>
    </citation>
    <scope>NUCLEOTIDE SEQUENCE</scope>
    <source>
        <tissue evidence="1">Leaf</tissue>
    </source>
</reference>
<dbReference type="Proteomes" id="UP000634136">
    <property type="component" value="Unassembled WGS sequence"/>
</dbReference>
<name>A0A834TWA0_9FABA</name>
<organism evidence="1 2">
    <name type="scientific">Senna tora</name>
    <dbReference type="NCBI Taxonomy" id="362788"/>
    <lineage>
        <taxon>Eukaryota</taxon>
        <taxon>Viridiplantae</taxon>
        <taxon>Streptophyta</taxon>
        <taxon>Embryophyta</taxon>
        <taxon>Tracheophyta</taxon>
        <taxon>Spermatophyta</taxon>
        <taxon>Magnoliopsida</taxon>
        <taxon>eudicotyledons</taxon>
        <taxon>Gunneridae</taxon>
        <taxon>Pentapetalae</taxon>
        <taxon>rosids</taxon>
        <taxon>fabids</taxon>
        <taxon>Fabales</taxon>
        <taxon>Fabaceae</taxon>
        <taxon>Caesalpinioideae</taxon>
        <taxon>Cassia clade</taxon>
        <taxon>Senna</taxon>
    </lineage>
</organism>
<sequence length="226" mass="25303">MVLSLNLMDENTEMDELADKLDKLIKVMKRGYSSKIDLNRYPSMTSSMERLESSVEAMKKVVNRLAHIINGWLSSFDGSHGNVESTLTTNAQLTVVAVDMEGYVDLDKYPSDDYVFIGEDLSKSKLAATIMEAPIQNVAVPYEIEPLQEDALTDSVDSLHSSFIEMEFGDDEQDDVVCDSHSSPTQPLMDEGAYKVFDERDDRGVQQLGELILLVRGIKKHKTSQN</sequence>
<protein>
    <submittedName>
        <fullName evidence="1">Uncharacterized protein</fullName>
    </submittedName>
</protein>
<keyword evidence="2" id="KW-1185">Reference proteome</keyword>
<accession>A0A834TWA0</accession>
<dbReference type="EMBL" id="JAAIUW010000006">
    <property type="protein sequence ID" value="KAF7827530.1"/>
    <property type="molecule type" value="Genomic_DNA"/>
</dbReference>
<evidence type="ECO:0000313" key="1">
    <source>
        <dbReference type="EMBL" id="KAF7827530.1"/>
    </source>
</evidence>
<comment type="caution">
    <text evidence="1">The sequence shown here is derived from an EMBL/GenBank/DDBJ whole genome shotgun (WGS) entry which is preliminary data.</text>
</comment>